<reference evidence="2 3" key="2">
    <citation type="journal article" date="2018" name="New Phytol.">
        <title>High intraspecific genome diversity in the model arbuscular mycorrhizal symbiont Rhizophagus irregularis.</title>
        <authorList>
            <person name="Chen E.C.H."/>
            <person name="Morin E."/>
            <person name="Beaudet D."/>
            <person name="Noel J."/>
            <person name="Yildirir G."/>
            <person name="Ndikumana S."/>
            <person name="Charron P."/>
            <person name="St-Onge C."/>
            <person name="Giorgi J."/>
            <person name="Kruger M."/>
            <person name="Marton T."/>
            <person name="Ropars J."/>
            <person name="Grigoriev I.V."/>
            <person name="Hainaut M."/>
            <person name="Henrissat B."/>
            <person name="Roux C."/>
            <person name="Martin F."/>
            <person name="Corradi N."/>
        </authorList>
    </citation>
    <scope>NUCLEOTIDE SEQUENCE [LARGE SCALE GENOMIC DNA]</scope>
    <source>
        <strain evidence="2 3">DAOM 197198</strain>
    </source>
</reference>
<evidence type="ECO:0000313" key="2">
    <source>
        <dbReference type="EMBL" id="POG58335.1"/>
    </source>
</evidence>
<feature type="non-terminal residue" evidence="2">
    <location>
        <position position="1"/>
    </location>
</feature>
<reference evidence="2 3" key="1">
    <citation type="journal article" date="2013" name="Proc. Natl. Acad. Sci. U.S.A.">
        <title>Genome of an arbuscular mycorrhizal fungus provides insight into the oldest plant symbiosis.</title>
        <authorList>
            <person name="Tisserant E."/>
            <person name="Malbreil M."/>
            <person name="Kuo A."/>
            <person name="Kohler A."/>
            <person name="Symeonidi A."/>
            <person name="Balestrini R."/>
            <person name="Charron P."/>
            <person name="Duensing N."/>
            <person name="Frei Dit Frey N."/>
            <person name="Gianinazzi-Pearson V."/>
            <person name="Gilbert L.B."/>
            <person name="Handa Y."/>
            <person name="Herr J.R."/>
            <person name="Hijri M."/>
            <person name="Koul R."/>
            <person name="Kawaguchi M."/>
            <person name="Krajinski F."/>
            <person name="Lammers P.J."/>
            <person name="Masclaux F.G."/>
            <person name="Murat C."/>
            <person name="Morin E."/>
            <person name="Ndikumana S."/>
            <person name="Pagni M."/>
            <person name="Petitpierre D."/>
            <person name="Requena N."/>
            <person name="Rosikiewicz P."/>
            <person name="Riley R."/>
            <person name="Saito K."/>
            <person name="San Clemente H."/>
            <person name="Shapiro H."/>
            <person name="van Tuinen D."/>
            <person name="Becard G."/>
            <person name="Bonfante P."/>
            <person name="Paszkowski U."/>
            <person name="Shachar-Hill Y.Y."/>
            <person name="Tuskan G.A."/>
            <person name="Young P.W."/>
            <person name="Sanders I.R."/>
            <person name="Henrissat B."/>
            <person name="Rensing S.A."/>
            <person name="Grigoriev I.V."/>
            <person name="Corradi N."/>
            <person name="Roux C."/>
            <person name="Martin F."/>
        </authorList>
    </citation>
    <scope>NUCLEOTIDE SEQUENCE [LARGE SCALE GENOMIC DNA]</scope>
    <source>
        <strain evidence="2 3">DAOM 197198</strain>
    </source>
</reference>
<evidence type="ECO:0000256" key="1">
    <source>
        <dbReference type="SAM" id="Phobius"/>
    </source>
</evidence>
<comment type="caution">
    <text evidence="2">The sequence shown here is derived from an EMBL/GenBank/DDBJ whole genome shotgun (WGS) entry which is preliminary data.</text>
</comment>
<accession>A0A2P4NYW1</accession>
<keyword evidence="1" id="KW-1133">Transmembrane helix</keyword>
<protein>
    <submittedName>
        <fullName evidence="2">Uncharacterized protein</fullName>
    </submittedName>
</protein>
<organism evidence="2 3">
    <name type="scientific">Rhizophagus irregularis (strain DAOM 181602 / DAOM 197198 / MUCL 43194)</name>
    <name type="common">Arbuscular mycorrhizal fungus</name>
    <name type="synonym">Glomus intraradices</name>
    <dbReference type="NCBI Taxonomy" id="747089"/>
    <lineage>
        <taxon>Eukaryota</taxon>
        <taxon>Fungi</taxon>
        <taxon>Fungi incertae sedis</taxon>
        <taxon>Mucoromycota</taxon>
        <taxon>Glomeromycotina</taxon>
        <taxon>Glomeromycetes</taxon>
        <taxon>Glomerales</taxon>
        <taxon>Glomeraceae</taxon>
        <taxon>Rhizophagus</taxon>
    </lineage>
</organism>
<feature type="transmembrane region" description="Helical" evidence="1">
    <location>
        <begin position="12"/>
        <end position="31"/>
    </location>
</feature>
<dbReference type="Proteomes" id="UP000018888">
    <property type="component" value="Unassembled WGS sequence"/>
</dbReference>
<sequence>SLHFCSPSSFSLLIRLLSSLLLPSHFIFVHYHLSHFLFISYHPFYFFLTSFSFTIIFLTFFSSS</sequence>
<proteinExistence type="predicted"/>
<feature type="non-terminal residue" evidence="2">
    <location>
        <position position="64"/>
    </location>
</feature>
<feature type="transmembrane region" description="Helical" evidence="1">
    <location>
        <begin position="43"/>
        <end position="61"/>
    </location>
</feature>
<dbReference type="EMBL" id="AUPC02000542">
    <property type="protein sequence ID" value="POG58335.1"/>
    <property type="molecule type" value="Genomic_DNA"/>
</dbReference>
<keyword evidence="3" id="KW-1185">Reference proteome</keyword>
<keyword evidence="1" id="KW-0812">Transmembrane</keyword>
<keyword evidence="1" id="KW-0472">Membrane</keyword>
<dbReference type="AlphaFoldDB" id="A0A2P4NYW1"/>
<name>A0A2P4NYW1_RHIID</name>
<gene>
    <name evidence="2" type="ORF">GLOIN_2v1731700</name>
</gene>
<evidence type="ECO:0000313" key="3">
    <source>
        <dbReference type="Proteomes" id="UP000018888"/>
    </source>
</evidence>